<gene>
    <name evidence="6" type="ORF">TREES_T100012339</name>
</gene>
<dbReference type="PRINTS" id="PR00881">
    <property type="entry name" value="L7ARS6FAMILY"/>
</dbReference>
<feature type="domain" description="Ribosomal protein eL8/eL30/eS12/Gadd45" evidence="5">
    <location>
        <begin position="12"/>
        <end position="53"/>
    </location>
</feature>
<dbReference type="GO" id="GO:0003723">
    <property type="term" value="F:RNA binding"/>
    <property type="evidence" value="ECO:0007669"/>
    <property type="project" value="UniProtKB-UniRule"/>
</dbReference>
<proteinExistence type="inferred from homology"/>
<evidence type="ECO:0000256" key="3">
    <source>
        <dbReference type="ARBA" id="ARBA00046616"/>
    </source>
</evidence>
<name>L9JFP6_TUPCH</name>
<dbReference type="InterPro" id="IPR029064">
    <property type="entry name" value="Ribosomal_eL30-like_sf"/>
</dbReference>
<dbReference type="InParanoid" id="L9JFP6"/>
<evidence type="ECO:0000259" key="5">
    <source>
        <dbReference type="Pfam" id="PF01248"/>
    </source>
</evidence>
<keyword evidence="2 4" id="KW-0687">Ribonucleoprotein</keyword>
<comment type="similarity">
    <text evidence="1 4">Belongs to the eukaryotic ribosomal protein eL8 family.</text>
</comment>
<dbReference type="GO" id="GO:0022625">
    <property type="term" value="C:cytosolic large ribosomal subunit"/>
    <property type="evidence" value="ECO:0007669"/>
    <property type="project" value="UniProtKB-UniRule"/>
</dbReference>
<evidence type="ECO:0000313" key="7">
    <source>
        <dbReference type="Proteomes" id="UP000011518"/>
    </source>
</evidence>
<dbReference type="SUPFAM" id="SSF55315">
    <property type="entry name" value="L30e-like"/>
    <property type="match status" value="1"/>
</dbReference>
<keyword evidence="4 6" id="KW-0689">Ribosomal protein</keyword>
<dbReference type="InterPro" id="IPR018492">
    <property type="entry name" value="Ribosomal_eL8/Nhp2"/>
</dbReference>
<dbReference type="PRINTS" id="PR00882">
    <property type="entry name" value="RIBOSOMALL7A"/>
</dbReference>
<reference evidence="7" key="2">
    <citation type="journal article" date="2013" name="Nat. Commun.">
        <title>Genome of the Chinese tree shrew.</title>
        <authorList>
            <person name="Fan Y."/>
            <person name="Huang Z.Y."/>
            <person name="Cao C.C."/>
            <person name="Chen C.S."/>
            <person name="Chen Y.X."/>
            <person name="Fan D.D."/>
            <person name="He J."/>
            <person name="Hou H.L."/>
            <person name="Hu L."/>
            <person name="Hu X.T."/>
            <person name="Jiang X.T."/>
            <person name="Lai R."/>
            <person name="Lang Y.S."/>
            <person name="Liang B."/>
            <person name="Liao S.G."/>
            <person name="Mu D."/>
            <person name="Ma Y.Y."/>
            <person name="Niu Y.Y."/>
            <person name="Sun X.Q."/>
            <person name="Xia J.Q."/>
            <person name="Xiao J."/>
            <person name="Xiong Z.Q."/>
            <person name="Xu L."/>
            <person name="Yang L."/>
            <person name="Zhang Y."/>
            <person name="Zhao W."/>
            <person name="Zhao X.D."/>
            <person name="Zheng Y.T."/>
            <person name="Zhou J.M."/>
            <person name="Zhu Y.B."/>
            <person name="Zhang G.J."/>
            <person name="Wang J."/>
            <person name="Yao Y.G."/>
        </authorList>
    </citation>
    <scope>NUCLEOTIDE SEQUENCE [LARGE SCALE GENOMIC DNA]</scope>
</reference>
<dbReference type="STRING" id="246437.L9JFP6"/>
<accession>L9JFP6</accession>
<comment type="function">
    <text evidence="4">Component of the ribosome.</text>
</comment>
<dbReference type="Gene3D" id="3.30.1330.30">
    <property type="match status" value="1"/>
</dbReference>
<dbReference type="Proteomes" id="UP000011518">
    <property type="component" value="Unassembled WGS sequence"/>
</dbReference>
<protein>
    <recommendedName>
        <fullName evidence="4">60S ribosomal protein L7a</fullName>
    </recommendedName>
</protein>
<dbReference type="InterPro" id="IPR001921">
    <property type="entry name" value="Ribosomal_eL8_euk"/>
</dbReference>
<reference evidence="7" key="1">
    <citation type="submission" date="2012-07" db="EMBL/GenBank/DDBJ databases">
        <title>Genome of the Chinese tree shrew, a rising model animal genetically related to primates.</title>
        <authorList>
            <person name="Zhang G."/>
            <person name="Fan Y."/>
            <person name="Yao Y."/>
            <person name="Huang Z."/>
        </authorList>
    </citation>
    <scope>NUCLEOTIDE SEQUENCE [LARGE SCALE GENOMIC DNA]</scope>
</reference>
<dbReference type="InterPro" id="IPR004038">
    <property type="entry name" value="Ribosomal_eL8/eL30/eS12/Gad45"/>
</dbReference>
<evidence type="ECO:0000256" key="2">
    <source>
        <dbReference type="ARBA" id="ARBA00023274"/>
    </source>
</evidence>
<evidence type="ECO:0000256" key="1">
    <source>
        <dbReference type="ARBA" id="ARBA00007337"/>
    </source>
</evidence>
<sequence>MKAAGKGDVPTKRPVVLQVGVNTVTTLVENKKAQLVVTAHDVDPIELFVFLPMSEDGGSLLHYQREGQVGMPGPQENMYHCRLHTGNSEDNGALAKLVEAIRTNYNDRYNEIHRH</sequence>
<organism evidence="6 7">
    <name type="scientific">Tupaia chinensis</name>
    <name type="common">Chinese tree shrew</name>
    <name type="synonym">Tupaia belangeri chinensis</name>
    <dbReference type="NCBI Taxonomy" id="246437"/>
    <lineage>
        <taxon>Eukaryota</taxon>
        <taxon>Metazoa</taxon>
        <taxon>Chordata</taxon>
        <taxon>Craniata</taxon>
        <taxon>Vertebrata</taxon>
        <taxon>Euteleostomi</taxon>
        <taxon>Mammalia</taxon>
        <taxon>Eutheria</taxon>
        <taxon>Euarchontoglires</taxon>
        <taxon>Scandentia</taxon>
        <taxon>Tupaiidae</taxon>
        <taxon>Tupaia</taxon>
    </lineage>
</organism>
<dbReference type="Pfam" id="PF01248">
    <property type="entry name" value="Ribosomal_L7Ae"/>
    <property type="match status" value="1"/>
</dbReference>
<keyword evidence="7" id="KW-1185">Reference proteome</keyword>
<dbReference type="EMBL" id="KB321003">
    <property type="protein sequence ID" value="ELW49129.1"/>
    <property type="molecule type" value="Genomic_DNA"/>
</dbReference>
<evidence type="ECO:0000313" key="6">
    <source>
        <dbReference type="EMBL" id="ELW49129.1"/>
    </source>
</evidence>
<comment type="subunit">
    <text evidence="3">Component of the large ribosomal subunit. Interacts with CRY1. Interacts with DICER1, AGO2, TARBP2, MOV10 and EIF6; they form a large RNA-induced silencing complex (RISC).</text>
</comment>
<dbReference type="AlphaFoldDB" id="L9JFP6"/>
<evidence type="ECO:0000256" key="4">
    <source>
        <dbReference type="RuleBase" id="RU367042"/>
    </source>
</evidence>